<dbReference type="InterPro" id="IPR000600">
    <property type="entry name" value="ROK"/>
</dbReference>
<dbReference type="GO" id="GO:0003700">
    <property type="term" value="F:DNA-binding transcription factor activity"/>
    <property type="evidence" value="ECO:0007669"/>
    <property type="project" value="InterPro"/>
</dbReference>
<dbReference type="InterPro" id="IPR000835">
    <property type="entry name" value="HTH_MarR-typ"/>
</dbReference>
<keyword evidence="4" id="KW-1185">Reference proteome</keyword>
<dbReference type="CDD" id="cd23763">
    <property type="entry name" value="ASKHA_ATPase_ROK"/>
    <property type="match status" value="1"/>
</dbReference>
<dbReference type="GO" id="GO:0016301">
    <property type="term" value="F:kinase activity"/>
    <property type="evidence" value="ECO:0007669"/>
    <property type="project" value="UniProtKB-KW"/>
</dbReference>
<dbReference type="SUPFAM" id="SSF53067">
    <property type="entry name" value="Actin-like ATPase domain"/>
    <property type="match status" value="1"/>
</dbReference>
<dbReference type="Pfam" id="PF00480">
    <property type="entry name" value="ROK"/>
    <property type="match status" value="2"/>
</dbReference>
<comment type="similarity">
    <text evidence="1">Belongs to the ROK (NagC/XylR) family.</text>
</comment>
<dbReference type="HOGENOM" id="CLU_036604_13_3_11"/>
<dbReference type="Proteomes" id="UP000004691">
    <property type="component" value="Unassembled WGS sequence"/>
</dbReference>
<gene>
    <name evidence="3" type="ORF">SacxiDRAFT_4145</name>
</gene>
<dbReference type="Pfam" id="PF12802">
    <property type="entry name" value="MarR_2"/>
    <property type="match status" value="1"/>
</dbReference>
<dbReference type="Gene3D" id="1.10.10.10">
    <property type="entry name" value="Winged helix-like DNA-binding domain superfamily/Winged helix DNA-binding domain"/>
    <property type="match status" value="1"/>
</dbReference>
<dbReference type="InterPro" id="IPR043129">
    <property type="entry name" value="ATPase_NBD"/>
</dbReference>
<evidence type="ECO:0000259" key="2">
    <source>
        <dbReference type="Pfam" id="PF12802"/>
    </source>
</evidence>
<dbReference type="STRING" id="882086.SacxiDRAFT_4145"/>
<evidence type="ECO:0000313" key="3">
    <source>
        <dbReference type="EMBL" id="EID56330.1"/>
    </source>
</evidence>
<dbReference type="Gene3D" id="3.30.420.40">
    <property type="match status" value="2"/>
</dbReference>
<reference evidence="3 4" key="1">
    <citation type="submission" date="2012-01" db="EMBL/GenBank/DDBJ databases">
        <title>Improved High-Quality Draft sequence of Saccharomonospora xinjiangensis XJ-54.</title>
        <authorList>
            <consortium name="US DOE Joint Genome Institute"/>
            <person name="Lucas S."/>
            <person name="Han J."/>
            <person name="Lapidus A."/>
            <person name="Cheng J.-F."/>
            <person name="Goodwin L."/>
            <person name="Pitluck S."/>
            <person name="Peters L."/>
            <person name="Mikhailova N."/>
            <person name="Teshima H."/>
            <person name="Detter J.C."/>
            <person name="Han C."/>
            <person name="Tapia R."/>
            <person name="Land M."/>
            <person name="Hauser L."/>
            <person name="Kyrpides N."/>
            <person name="Ivanova N."/>
            <person name="Pagani I."/>
            <person name="Brambilla E.-M."/>
            <person name="Klenk H.-P."/>
            <person name="Woyke T."/>
        </authorList>
    </citation>
    <scope>NUCLEOTIDE SEQUENCE [LARGE SCALE GENOMIC DNA]</scope>
    <source>
        <strain evidence="3 4">XJ-54</strain>
    </source>
</reference>
<name>I0V877_9PSEU</name>
<dbReference type="SUPFAM" id="SSF46785">
    <property type="entry name" value="Winged helix' DNA-binding domain"/>
    <property type="match status" value="1"/>
</dbReference>
<keyword evidence="3" id="KW-0808">Transferase</keyword>
<dbReference type="eggNOG" id="COG1940">
    <property type="taxonomic scope" value="Bacteria"/>
</dbReference>
<proteinExistence type="inferred from homology"/>
<sequence length="400" mass="41840">MLYDDWRLVKGEFVSTSRPESGGQSLLRLINSVAVLSALRESGPATITDLARATGLSRPTVEAAVDDLVAQGWAAEHQARQRRVGRPARRFAFRGDSGYVLGLDVGAHRVLGVLADLNGETVHMAETRVDPALDAEARLAVVRDVGTRCLTSPGVERSQVMAVAVGCPGIIAPDGTVTLSTVIPGWVDFPLARRLSRSFSCPVLVDNDANLAALAERAHGVARDVDDLVYLLIGRRIGAGLVLGGRVHRGFGGAAGEIGLLDFDTWERSREALLGPATGEPGRTGDHSATERILDDARAGEASAVEIVDGFCAVLARQAVAMTLTVDPEMIVLGGGLASAGDLLLPRLEKHIGDVCVRTPRLAASTVGQEAVVLGAVRLALGAADEALQQQARAGVAARG</sequence>
<dbReference type="PANTHER" id="PTHR18964:SF149">
    <property type="entry name" value="BIFUNCTIONAL UDP-N-ACETYLGLUCOSAMINE 2-EPIMERASE_N-ACETYLMANNOSAMINE KINASE"/>
    <property type="match status" value="1"/>
</dbReference>
<dbReference type="InterPro" id="IPR036388">
    <property type="entry name" value="WH-like_DNA-bd_sf"/>
</dbReference>
<dbReference type="OrthoDB" id="37575at2"/>
<dbReference type="EMBL" id="JH636049">
    <property type="protein sequence ID" value="EID56330.1"/>
    <property type="molecule type" value="Genomic_DNA"/>
</dbReference>
<keyword evidence="3" id="KW-0418">Kinase</keyword>
<dbReference type="InterPro" id="IPR036390">
    <property type="entry name" value="WH_DNA-bd_sf"/>
</dbReference>
<accession>I0V877</accession>
<organism evidence="3 4">
    <name type="scientific">Saccharomonospora xinjiangensis XJ-54</name>
    <dbReference type="NCBI Taxonomy" id="882086"/>
    <lineage>
        <taxon>Bacteria</taxon>
        <taxon>Bacillati</taxon>
        <taxon>Actinomycetota</taxon>
        <taxon>Actinomycetes</taxon>
        <taxon>Pseudonocardiales</taxon>
        <taxon>Pseudonocardiaceae</taxon>
        <taxon>Saccharomonospora</taxon>
    </lineage>
</organism>
<dbReference type="PANTHER" id="PTHR18964">
    <property type="entry name" value="ROK (REPRESSOR, ORF, KINASE) FAMILY"/>
    <property type="match status" value="1"/>
</dbReference>
<protein>
    <submittedName>
        <fullName evidence="3">Transcriptional regulator/sugar kinase</fullName>
    </submittedName>
</protein>
<feature type="domain" description="HTH marR-type" evidence="2">
    <location>
        <begin position="33"/>
        <end position="83"/>
    </location>
</feature>
<evidence type="ECO:0000313" key="4">
    <source>
        <dbReference type="Proteomes" id="UP000004691"/>
    </source>
</evidence>
<dbReference type="AlphaFoldDB" id="I0V877"/>
<evidence type="ECO:0000256" key="1">
    <source>
        <dbReference type="ARBA" id="ARBA00006479"/>
    </source>
</evidence>